<comment type="catalytic activity">
    <reaction evidence="9 10">
        <text>S-sulfanyl-L-cysteinyl-[protein] + uridine(34) in tRNA + AH2 + ATP = 2-thiouridine(34) in tRNA + L-cysteinyl-[protein] + A + AMP + diphosphate + H(+)</text>
        <dbReference type="Rhea" id="RHEA:47032"/>
        <dbReference type="Rhea" id="RHEA-COMP:10131"/>
        <dbReference type="Rhea" id="RHEA-COMP:11726"/>
        <dbReference type="Rhea" id="RHEA-COMP:11727"/>
        <dbReference type="Rhea" id="RHEA-COMP:11728"/>
        <dbReference type="ChEBI" id="CHEBI:13193"/>
        <dbReference type="ChEBI" id="CHEBI:15378"/>
        <dbReference type="ChEBI" id="CHEBI:17499"/>
        <dbReference type="ChEBI" id="CHEBI:29950"/>
        <dbReference type="ChEBI" id="CHEBI:30616"/>
        <dbReference type="ChEBI" id="CHEBI:33019"/>
        <dbReference type="ChEBI" id="CHEBI:61963"/>
        <dbReference type="ChEBI" id="CHEBI:65315"/>
        <dbReference type="ChEBI" id="CHEBI:87170"/>
        <dbReference type="ChEBI" id="CHEBI:456215"/>
        <dbReference type="EC" id="2.8.1.13"/>
    </reaction>
</comment>
<dbReference type="PANTHER" id="PTHR11933">
    <property type="entry name" value="TRNA 5-METHYLAMINOMETHYL-2-THIOURIDYLATE -METHYLTRANSFERASE"/>
    <property type="match status" value="1"/>
</dbReference>
<keyword evidence="8" id="KW-1015">Disulfide bond</keyword>
<dbReference type="InterPro" id="IPR023382">
    <property type="entry name" value="MnmA-like_central_sf"/>
</dbReference>
<evidence type="ECO:0000256" key="9">
    <source>
        <dbReference type="ARBA" id="ARBA00051542"/>
    </source>
</evidence>
<comment type="function">
    <text evidence="10">Catalyzes the 2-thiolation of uridine at the wobble position (U34) of tRNA, leading to the formation of s(2)U34.</text>
</comment>
<evidence type="ECO:0000256" key="5">
    <source>
        <dbReference type="ARBA" id="ARBA00022741"/>
    </source>
</evidence>
<keyword evidence="7 10" id="KW-0694">RNA-binding</keyword>
<feature type="binding site" evidence="10">
    <location>
        <position position="128"/>
    </location>
    <ligand>
        <name>ATP</name>
        <dbReference type="ChEBI" id="CHEBI:30616"/>
    </ligand>
</feature>
<dbReference type="Proteomes" id="UP000229385">
    <property type="component" value="Unassembled WGS sequence"/>
</dbReference>
<proteinExistence type="inferred from homology"/>
<evidence type="ECO:0000313" key="13">
    <source>
        <dbReference type="EMBL" id="PJA46392.1"/>
    </source>
</evidence>
<dbReference type="Gene3D" id="2.30.30.280">
    <property type="entry name" value="Adenine nucleotide alpha hydrolases-like domains"/>
    <property type="match status" value="1"/>
</dbReference>
<dbReference type="Pfam" id="PF20258">
    <property type="entry name" value="tRNA_Me_trans_C"/>
    <property type="match status" value="1"/>
</dbReference>
<dbReference type="PANTHER" id="PTHR11933:SF5">
    <property type="entry name" value="MITOCHONDRIAL TRNA-SPECIFIC 2-THIOURIDYLASE 1"/>
    <property type="match status" value="1"/>
</dbReference>
<keyword evidence="5 10" id="KW-0547">Nucleotide-binding</keyword>
<keyword evidence="1 10" id="KW-0963">Cytoplasm</keyword>
<dbReference type="Pfam" id="PF03054">
    <property type="entry name" value="tRNA_Me_trans"/>
    <property type="match status" value="1"/>
</dbReference>
<feature type="domain" description="tRNA-specific 2-thiouridylase MnmA-like C-terminal" evidence="11">
    <location>
        <begin position="276"/>
        <end position="349"/>
    </location>
</feature>
<dbReference type="NCBIfam" id="NF001138">
    <property type="entry name" value="PRK00143.1"/>
    <property type="match status" value="1"/>
</dbReference>
<dbReference type="EC" id="2.8.1.13" evidence="10"/>
<dbReference type="GO" id="GO:0005737">
    <property type="term" value="C:cytoplasm"/>
    <property type="evidence" value="ECO:0007669"/>
    <property type="project" value="UniProtKB-SubCell"/>
</dbReference>
<feature type="site" description="Interaction with tRNA" evidence="10">
    <location>
        <position position="333"/>
    </location>
</feature>
<reference evidence="14" key="1">
    <citation type="submission" date="2017-09" db="EMBL/GenBank/DDBJ databases">
        <title>Depth-based differentiation of microbial function through sediment-hosted aquifers and enrichment of novel symbionts in the deep terrestrial subsurface.</title>
        <authorList>
            <person name="Probst A.J."/>
            <person name="Ladd B."/>
            <person name="Jarett J.K."/>
            <person name="Geller-Mcgrath D.E."/>
            <person name="Sieber C.M.K."/>
            <person name="Emerson J.B."/>
            <person name="Anantharaman K."/>
            <person name="Thomas B.C."/>
            <person name="Malmstrom R."/>
            <person name="Stieglmeier M."/>
            <person name="Klingl A."/>
            <person name="Woyke T."/>
            <person name="Ryan C.M."/>
            <person name="Banfield J.F."/>
        </authorList>
    </citation>
    <scope>NUCLEOTIDE SEQUENCE [LARGE SCALE GENOMIC DNA]</scope>
</reference>
<comment type="subcellular location">
    <subcellularLocation>
        <location evidence="10">Cytoplasm</location>
    </subcellularLocation>
</comment>
<sequence>MSGGVDSSVSAALLVEQGYEVIGAFMKNWSGSVCGPRKTDEETVGDAFEECGWKEERRDAARVAAKLGIPFVTFDFEEDYRRDVVEYLFRESEAGRTPNPDIMCNKYIKFDRFVREADRLKCDFVATGHYARVEDGQLYTGLDDNKDQSYFLWAMPPEVLPRVLFPIGEMKKPDVRSKATELGLDVANKKDSTGICFVGEVDMRKFLQERLPKTPGSIVTVEGEVIGEHEGLAFYTIGQRHGLAVGGGPPRYIVEKRLETNELVVASNHHPALFNDRLTARQLNWFSEPTAPHTCEARIRYRQKSQTCTIESIENGVVSVAFKEPQRAITPGQSIVFYDEDHVLGGGIID</sequence>
<organism evidence="13 14">
    <name type="scientific">Candidatus Uhrbacteria bacterium CG_4_9_14_3_um_filter_50_9</name>
    <dbReference type="NCBI Taxonomy" id="1975035"/>
    <lineage>
        <taxon>Bacteria</taxon>
        <taxon>Candidatus Uhriibacteriota</taxon>
    </lineage>
</organism>
<evidence type="ECO:0000256" key="3">
    <source>
        <dbReference type="ARBA" id="ARBA00022679"/>
    </source>
</evidence>
<feature type="site" description="Interaction with tRNA" evidence="10">
    <location>
        <position position="129"/>
    </location>
</feature>
<evidence type="ECO:0000259" key="12">
    <source>
        <dbReference type="Pfam" id="PF20259"/>
    </source>
</evidence>
<protein>
    <recommendedName>
        <fullName evidence="10">tRNA-specific 2-thiouridylase MnmA</fullName>
        <ecNumber evidence="10">2.8.1.13</ecNumber>
    </recommendedName>
</protein>
<dbReference type="FunFam" id="2.30.30.280:FF:000001">
    <property type="entry name" value="tRNA-specific 2-thiouridylase MnmA"/>
    <property type="match status" value="1"/>
</dbReference>
<dbReference type="InterPro" id="IPR046884">
    <property type="entry name" value="MnmA-like_central"/>
</dbReference>
<keyword evidence="4 10" id="KW-0819">tRNA processing</keyword>
<dbReference type="InterPro" id="IPR014729">
    <property type="entry name" value="Rossmann-like_a/b/a_fold"/>
</dbReference>
<keyword evidence="6 10" id="KW-0067">ATP-binding</keyword>
<keyword evidence="3 10" id="KW-0808">Transferase</keyword>
<dbReference type="GO" id="GO:0000049">
    <property type="term" value="F:tRNA binding"/>
    <property type="evidence" value="ECO:0007669"/>
    <property type="project" value="UniProtKB-KW"/>
</dbReference>
<accession>A0A2M7XEW1</accession>
<comment type="caution">
    <text evidence="10">Lacks conserved residue(s) required for the propagation of feature annotation.</text>
</comment>
<gene>
    <name evidence="10" type="primary">mnmA</name>
    <name evidence="13" type="ORF">CO174_00045</name>
</gene>
<comment type="caution">
    <text evidence="13">The sequence shown here is derived from an EMBL/GenBank/DDBJ whole genome shotgun (WGS) entry which is preliminary data.</text>
</comment>
<evidence type="ECO:0000256" key="7">
    <source>
        <dbReference type="ARBA" id="ARBA00022884"/>
    </source>
</evidence>
<name>A0A2M7XEW1_9BACT</name>
<feature type="region of interest" description="Interaction with tRNA" evidence="10">
    <location>
        <begin position="146"/>
        <end position="148"/>
    </location>
</feature>
<dbReference type="InterPro" id="IPR046885">
    <property type="entry name" value="MnmA-like_C"/>
</dbReference>
<evidence type="ECO:0000256" key="10">
    <source>
        <dbReference type="HAMAP-Rule" id="MF_00144"/>
    </source>
</evidence>
<feature type="active site" description="Nucleophile" evidence="10">
    <location>
        <position position="104"/>
    </location>
</feature>
<dbReference type="Pfam" id="PF20259">
    <property type="entry name" value="tRNA_Me_trans_M"/>
    <property type="match status" value="1"/>
</dbReference>
<comment type="similarity">
    <text evidence="10">Belongs to the MnmA/TRMU family.</text>
</comment>
<feature type="binding site" evidence="10">
    <location>
        <position position="26"/>
    </location>
    <ligand>
        <name>ATP</name>
        <dbReference type="ChEBI" id="CHEBI:30616"/>
    </ligand>
</feature>
<dbReference type="EMBL" id="PFWU01000001">
    <property type="protein sequence ID" value="PJA46392.1"/>
    <property type="molecule type" value="Genomic_DNA"/>
</dbReference>
<evidence type="ECO:0000259" key="11">
    <source>
        <dbReference type="Pfam" id="PF20258"/>
    </source>
</evidence>
<evidence type="ECO:0000256" key="4">
    <source>
        <dbReference type="ARBA" id="ARBA00022694"/>
    </source>
</evidence>
<dbReference type="GO" id="GO:0002143">
    <property type="term" value="P:tRNA wobble position uridine thiolation"/>
    <property type="evidence" value="ECO:0007669"/>
    <property type="project" value="TreeGrafter"/>
</dbReference>
<feature type="domain" description="tRNA-specific 2-thiouridylase MnmA-like central" evidence="12">
    <location>
        <begin position="205"/>
        <end position="266"/>
    </location>
</feature>
<dbReference type="Gene3D" id="3.40.50.620">
    <property type="entry name" value="HUPs"/>
    <property type="match status" value="1"/>
</dbReference>
<feature type="active site" description="Cysteine persulfide intermediate" evidence="10">
    <location>
        <position position="196"/>
    </location>
</feature>
<dbReference type="NCBIfam" id="TIGR00420">
    <property type="entry name" value="trmU"/>
    <property type="match status" value="1"/>
</dbReference>
<dbReference type="Gene3D" id="2.40.30.10">
    <property type="entry name" value="Translation factors"/>
    <property type="match status" value="1"/>
</dbReference>
<feature type="region of interest" description="Interaction with tRNA" evidence="10">
    <location>
        <begin position="300"/>
        <end position="301"/>
    </location>
</feature>
<keyword evidence="2 10" id="KW-0820">tRNA-binding</keyword>
<evidence type="ECO:0000256" key="6">
    <source>
        <dbReference type="ARBA" id="ARBA00022840"/>
    </source>
</evidence>
<dbReference type="SUPFAM" id="SSF52402">
    <property type="entry name" value="Adenine nucleotide alpha hydrolases-like"/>
    <property type="match status" value="1"/>
</dbReference>
<dbReference type="GO" id="GO:0005524">
    <property type="term" value="F:ATP binding"/>
    <property type="evidence" value="ECO:0007669"/>
    <property type="project" value="UniProtKB-KW"/>
</dbReference>
<dbReference type="CDD" id="cd01998">
    <property type="entry name" value="MnmA_TRMU-like"/>
    <property type="match status" value="1"/>
</dbReference>
<dbReference type="InterPro" id="IPR004506">
    <property type="entry name" value="MnmA-like"/>
</dbReference>
<dbReference type="FunFam" id="2.40.30.10:FF:000023">
    <property type="entry name" value="tRNA-specific 2-thiouridylase MnmA"/>
    <property type="match status" value="1"/>
</dbReference>
<feature type="region of interest" description="Interaction with target base in tRNA" evidence="10">
    <location>
        <begin position="99"/>
        <end position="101"/>
    </location>
</feature>
<dbReference type="AlphaFoldDB" id="A0A2M7XEW1"/>
<evidence type="ECO:0000313" key="14">
    <source>
        <dbReference type="Proteomes" id="UP000229385"/>
    </source>
</evidence>
<evidence type="ECO:0000256" key="8">
    <source>
        <dbReference type="ARBA" id="ARBA00023157"/>
    </source>
</evidence>
<dbReference type="HAMAP" id="MF_00144">
    <property type="entry name" value="tRNA_thiouridyl_MnmA"/>
    <property type="match status" value="1"/>
</dbReference>
<dbReference type="GO" id="GO:0103016">
    <property type="term" value="F:tRNA-uridine 2-sulfurtransferase activity"/>
    <property type="evidence" value="ECO:0007669"/>
    <property type="project" value="UniProtKB-EC"/>
</dbReference>
<evidence type="ECO:0000256" key="1">
    <source>
        <dbReference type="ARBA" id="ARBA00022490"/>
    </source>
</evidence>
<evidence type="ECO:0000256" key="2">
    <source>
        <dbReference type="ARBA" id="ARBA00022555"/>
    </source>
</evidence>